<evidence type="ECO:0000256" key="16">
    <source>
        <dbReference type="ARBA" id="ARBA00035717"/>
    </source>
</evidence>
<keyword evidence="15" id="KW-0234">DNA repair</keyword>
<dbReference type="CDD" id="cd07436">
    <property type="entry name" value="PHP_PolX"/>
    <property type="match status" value="1"/>
</dbReference>
<dbReference type="PRINTS" id="PR00870">
    <property type="entry name" value="DNAPOLXBETA"/>
</dbReference>
<evidence type="ECO:0000256" key="9">
    <source>
        <dbReference type="ARBA" id="ARBA00022695"/>
    </source>
</evidence>
<keyword evidence="6" id="KW-0488">Methylation</keyword>
<dbReference type="Gene3D" id="1.10.150.110">
    <property type="entry name" value="DNA polymerase beta, N-terminal domain-like"/>
    <property type="match status" value="1"/>
</dbReference>
<comment type="cofactor">
    <cofactor evidence="1">
        <name>Mg(2+)</name>
        <dbReference type="ChEBI" id="CHEBI:18420"/>
    </cofactor>
</comment>
<dbReference type="PATRIC" id="fig|1619039.3.peg.413"/>
<dbReference type="EC" id="2.7.7.7" evidence="3"/>
<dbReference type="InterPro" id="IPR010996">
    <property type="entry name" value="HHH_MUS81"/>
</dbReference>
<evidence type="ECO:0000256" key="18">
    <source>
        <dbReference type="ARBA" id="ARBA00044632"/>
    </source>
</evidence>
<evidence type="ECO:0000256" key="21">
    <source>
        <dbReference type="ARBA" id="ARBA00049244"/>
    </source>
</evidence>
<evidence type="ECO:0000256" key="7">
    <source>
        <dbReference type="ARBA" id="ARBA00022634"/>
    </source>
</evidence>
<dbReference type="GO" id="GO:0042578">
    <property type="term" value="F:phosphoric ester hydrolase activity"/>
    <property type="evidence" value="ECO:0007669"/>
    <property type="project" value="TreeGrafter"/>
</dbReference>
<comment type="catalytic activity">
    <reaction evidence="19">
        <text>a 5'-end 2'-deoxyribose-2'-deoxyribonucleotide-DNA = (2E,4S)-4-hydroxypenten-2-al-5-phosphate + a 5'-end 5'-phospho-2'-deoxyribonucleoside-DNA + H(+)</text>
        <dbReference type="Rhea" id="RHEA:76255"/>
        <dbReference type="Rhea" id="RHEA-COMP:13180"/>
        <dbReference type="Rhea" id="RHEA-COMP:18657"/>
        <dbReference type="ChEBI" id="CHEBI:15378"/>
        <dbReference type="ChEBI" id="CHEBI:136412"/>
        <dbReference type="ChEBI" id="CHEBI:195194"/>
        <dbReference type="ChEBI" id="CHEBI:195195"/>
    </reaction>
</comment>
<proteinExistence type="predicted"/>
<dbReference type="GO" id="GO:0003887">
    <property type="term" value="F:DNA-directed DNA polymerase activity"/>
    <property type="evidence" value="ECO:0007669"/>
    <property type="project" value="UniProtKB-KW"/>
</dbReference>
<feature type="domain" description="Polymerase/histidinol phosphatase N-terminal" evidence="23">
    <location>
        <begin position="341"/>
        <end position="420"/>
    </location>
</feature>
<dbReference type="InterPro" id="IPR002054">
    <property type="entry name" value="DNA-dir_DNA_pol_X"/>
</dbReference>
<dbReference type="PANTHER" id="PTHR36928:SF1">
    <property type="entry name" value="PHOSPHATASE YCDX-RELATED"/>
    <property type="match status" value="1"/>
</dbReference>
<sequence>MNNTNQEIAKIFRHIAFILEVQGVAFKPRAHERAAESLENLNQDVLALYNIGGVKALLEIPAVGKGLADHIEEYIKTKKITEYEKLRKSFPVDIEELSSVEGLGPKKVKELYEKLGVKNLIDLEKAVQQGKVADLERFGQKSEENIKKGIEFLKKSTGRVPLGHILPLVREIESKLSAVSGVKKVVVAGSVRRFQETVGDIDLLATSTHPKKVMEVFANLPEVQSVYAKGLTKTLVRLKIGLDADLRVVAPESFGAALQYFTGDKNHNVKLRVIAIKKGYKLNEYGLFKGTKNIACKTEEEIYEKLEMDCPAPELRRDSGEIEAAQKRKLPKIIPFGSLKGDLQTTTNWTDGTVSIKEMARAAQKYGLEYIAITDHTKSLAMANGLNEKSLAEQCKEIDKLNAQNKNFKIIKSAEVNINKDGTLDIDDITLAKLEIVSAAVHSSFKMKKEEMTKRIIRAFEHPLLNILFHPTGRLINRREPYELDMERIIKAAKANNVALELDCFPDRMDLKDIYIRQAVARGVKIAIDTDAHHPSHFQFLELGIGTARRAWVKKEDVINTWPLEKLLKWARDKRL</sequence>
<dbReference type="InterPro" id="IPR002008">
    <property type="entry name" value="DNA_pol_X_beta-like"/>
</dbReference>
<dbReference type="InterPro" id="IPR003583">
    <property type="entry name" value="Hlx-hairpin-Hlx_DNA-bd_motif"/>
</dbReference>
<evidence type="ECO:0000313" key="26">
    <source>
        <dbReference type="Proteomes" id="UP000034837"/>
    </source>
</evidence>
<evidence type="ECO:0000256" key="14">
    <source>
        <dbReference type="ARBA" id="ARBA00023053"/>
    </source>
</evidence>
<evidence type="ECO:0000256" key="19">
    <source>
        <dbReference type="ARBA" id="ARBA00044678"/>
    </source>
</evidence>
<dbReference type="Gene3D" id="3.30.210.10">
    <property type="entry name" value="DNA polymerase, thumb domain"/>
    <property type="match status" value="1"/>
</dbReference>
<dbReference type="EC" id="4.2.99.18" evidence="4"/>
<evidence type="ECO:0000256" key="5">
    <source>
        <dbReference type="ARBA" id="ARBA00020020"/>
    </source>
</evidence>
<dbReference type="Gene3D" id="3.20.20.140">
    <property type="entry name" value="Metal-dependent hydrolases"/>
    <property type="match status" value="1"/>
</dbReference>
<feature type="domain" description="Helix-hairpin-helix DNA-binding motif class 1" evidence="22">
    <location>
        <begin position="55"/>
        <end position="74"/>
    </location>
</feature>
<keyword evidence="11" id="KW-0227">DNA damage</keyword>
<dbReference type="Pfam" id="PF02811">
    <property type="entry name" value="PHP"/>
    <property type="match status" value="1"/>
</dbReference>
<keyword evidence="12" id="KW-0832">Ubl conjugation</keyword>
<name>A0A0G1D5L0_9BACT</name>
<evidence type="ECO:0000256" key="8">
    <source>
        <dbReference type="ARBA" id="ARBA00022679"/>
    </source>
</evidence>
<evidence type="ECO:0000256" key="12">
    <source>
        <dbReference type="ARBA" id="ARBA00022843"/>
    </source>
</evidence>
<dbReference type="Gene3D" id="3.30.460.10">
    <property type="entry name" value="Beta Polymerase, domain 2"/>
    <property type="match status" value="1"/>
</dbReference>
<evidence type="ECO:0000256" key="17">
    <source>
        <dbReference type="ARBA" id="ARBA00035726"/>
    </source>
</evidence>
<dbReference type="SUPFAM" id="SSF89550">
    <property type="entry name" value="PHP domain-like"/>
    <property type="match status" value="1"/>
</dbReference>
<dbReference type="CDD" id="cd00141">
    <property type="entry name" value="NT_POLXc"/>
    <property type="match status" value="1"/>
</dbReference>
<dbReference type="InterPro" id="IPR043519">
    <property type="entry name" value="NT_sf"/>
</dbReference>
<dbReference type="InterPro" id="IPR037160">
    <property type="entry name" value="DNA_Pol_thumb_sf"/>
</dbReference>
<dbReference type="Proteomes" id="UP000034837">
    <property type="component" value="Unassembled WGS sequence"/>
</dbReference>
<dbReference type="InterPro" id="IPR003141">
    <property type="entry name" value="Pol/His_phosphatase_N"/>
</dbReference>
<dbReference type="InterPro" id="IPR027421">
    <property type="entry name" value="DNA_pol_lamdba_lyase_dom_sf"/>
</dbReference>
<dbReference type="SMART" id="SM00481">
    <property type="entry name" value="POLIIIAc"/>
    <property type="match status" value="1"/>
</dbReference>
<evidence type="ECO:0000256" key="6">
    <source>
        <dbReference type="ARBA" id="ARBA00022481"/>
    </source>
</evidence>
<comment type="subcellular location">
    <subcellularLocation>
        <location evidence="2">Cytoplasm</location>
    </subcellularLocation>
</comment>
<gene>
    <name evidence="25" type="ORF">UV20_C0002G0122</name>
</gene>
<evidence type="ECO:0000313" key="25">
    <source>
        <dbReference type="EMBL" id="KKS57333.1"/>
    </source>
</evidence>
<comment type="caution">
    <text evidence="25">The sequence shown here is derived from an EMBL/GenBank/DDBJ whole genome shotgun (WGS) entry which is preliminary data.</text>
</comment>
<keyword evidence="7" id="KW-0237">DNA synthesis</keyword>
<dbReference type="InterPro" id="IPR029398">
    <property type="entry name" value="PolB_thumb"/>
</dbReference>
<organism evidence="25 26">
    <name type="scientific">Candidatus Magasanikbacteria bacterium GW2011_GWA2_42_32</name>
    <dbReference type="NCBI Taxonomy" id="1619039"/>
    <lineage>
        <taxon>Bacteria</taxon>
        <taxon>Candidatus Magasanikiibacteriota</taxon>
    </lineage>
</organism>
<dbReference type="GO" id="GO:0006281">
    <property type="term" value="P:DNA repair"/>
    <property type="evidence" value="ECO:0007669"/>
    <property type="project" value="UniProtKB-KW"/>
</dbReference>
<accession>A0A0G1D5L0</accession>
<dbReference type="InterPro" id="IPR004013">
    <property type="entry name" value="PHP_dom"/>
</dbReference>
<dbReference type="InterPro" id="IPR047967">
    <property type="entry name" value="PolX_PHP"/>
</dbReference>
<dbReference type="InterPro" id="IPR016195">
    <property type="entry name" value="Pol/histidinol_Pase-like"/>
</dbReference>
<dbReference type="GO" id="GO:0005829">
    <property type="term" value="C:cytosol"/>
    <property type="evidence" value="ECO:0007669"/>
    <property type="project" value="TreeGrafter"/>
</dbReference>
<evidence type="ECO:0000259" key="23">
    <source>
        <dbReference type="SMART" id="SM00481"/>
    </source>
</evidence>
<keyword evidence="14" id="KW-0915">Sodium</keyword>
<reference evidence="25 26" key="1">
    <citation type="journal article" date="2015" name="Nature">
        <title>rRNA introns, odd ribosomes, and small enigmatic genomes across a large radiation of phyla.</title>
        <authorList>
            <person name="Brown C.T."/>
            <person name="Hug L.A."/>
            <person name="Thomas B.C."/>
            <person name="Sharon I."/>
            <person name="Castelle C.J."/>
            <person name="Singh A."/>
            <person name="Wilkins M.J."/>
            <person name="Williams K.H."/>
            <person name="Banfield J.F."/>
        </authorList>
    </citation>
    <scope>NUCLEOTIDE SEQUENCE [LARGE SCALE GENOMIC DNA]</scope>
</reference>
<dbReference type="Pfam" id="PF14791">
    <property type="entry name" value="DNA_pol_B_thumb"/>
    <property type="match status" value="1"/>
</dbReference>
<dbReference type="GO" id="GO:0140078">
    <property type="term" value="F:class I DNA-(apurinic or apyrimidinic site) endonuclease activity"/>
    <property type="evidence" value="ECO:0007669"/>
    <property type="project" value="UniProtKB-EC"/>
</dbReference>
<evidence type="ECO:0000256" key="4">
    <source>
        <dbReference type="ARBA" id="ARBA00012720"/>
    </source>
</evidence>
<dbReference type="EMBL" id="LCDO01000002">
    <property type="protein sequence ID" value="KKS57333.1"/>
    <property type="molecule type" value="Genomic_DNA"/>
</dbReference>
<keyword evidence="10" id="KW-0235">DNA replication</keyword>
<evidence type="ECO:0000256" key="2">
    <source>
        <dbReference type="ARBA" id="ARBA00004496"/>
    </source>
</evidence>
<dbReference type="GO" id="GO:0008270">
    <property type="term" value="F:zinc ion binding"/>
    <property type="evidence" value="ECO:0007669"/>
    <property type="project" value="TreeGrafter"/>
</dbReference>
<evidence type="ECO:0000256" key="20">
    <source>
        <dbReference type="ARBA" id="ARBA00045548"/>
    </source>
</evidence>
<dbReference type="NCBIfam" id="NF006375">
    <property type="entry name" value="PRK08609.1"/>
    <property type="match status" value="1"/>
</dbReference>
<keyword evidence="8" id="KW-0808">Transferase</keyword>
<evidence type="ECO:0000259" key="22">
    <source>
        <dbReference type="SMART" id="SM00278"/>
    </source>
</evidence>
<dbReference type="PIRSF" id="PIRSF005047">
    <property type="entry name" value="UCP005047_YshC"/>
    <property type="match status" value="1"/>
</dbReference>
<dbReference type="GO" id="GO:0003677">
    <property type="term" value="F:DNA binding"/>
    <property type="evidence" value="ECO:0007669"/>
    <property type="project" value="InterPro"/>
</dbReference>
<dbReference type="Pfam" id="PF14520">
    <property type="entry name" value="HHH_5"/>
    <property type="match status" value="1"/>
</dbReference>
<feature type="domain" description="DNA-directed DNA polymerase X" evidence="24">
    <location>
        <begin position="3"/>
        <end position="317"/>
    </location>
</feature>
<comment type="function">
    <text evidence="20">Repair polymerase that plays a key role in base-excision repair. During this process, the damaged base is excised by specific DNA glycosylases, the DNA backbone is nicked at the abasic site by an apurinic/apyrimidic (AP) endonuclease, and POLB removes 5'-deoxyribose-phosphate from the preincised AP site acting as a 5'-deoxyribose-phosphate lyase (5'-dRP lyase); through its DNA polymerase activity, it adds one nucleotide to the 3' end of the arising single-nucleotide gap. Conducts 'gap-filling' DNA synthesis in a stepwise distributive fashion rather than in a processive fashion as for other DNA polymerases. It is also able to cleave sugar-phosphate bonds 3' to an intact AP site, acting as an AP lyase.</text>
</comment>
<dbReference type="InterPro" id="IPR050243">
    <property type="entry name" value="PHP_phosphatase"/>
</dbReference>
<comment type="catalytic activity">
    <reaction evidence="18">
        <text>2'-deoxyribonucleotide-(2'-deoxyribose 5'-phosphate)-2'-deoxyribonucleotide-DNA = a 3'-end 2'-deoxyribonucleotide-(2,3-dehydro-2,3-deoxyribose 5'-phosphate)-DNA + a 5'-end 5'-phospho-2'-deoxyribonucleoside-DNA + H(+)</text>
        <dbReference type="Rhea" id="RHEA:66592"/>
        <dbReference type="Rhea" id="RHEA-COMP:13180"/>
        <dbReference type="Rhea" id="RHEA-COMP:16897"/>
        <dbReference type="Rhea" id="RHEA-COMP:17067"/>
        <dbReference type="ChEBI" id="CHEBI:15378"/>
        <dbReference type="ChEBI" id="CHEBI:136412"/>
        <dbReference type="ChEBI" id="CHEBI:157695"/>
        <dbReference type="ChEBI" id="CHEBI:167181"/>
        <dbReference type="EC" id="4.2.99.18"/>
    </reaction>
</comment>
<evidence type="ECO:0000256" key="10">
    <source>
        <dbReference type="ARBA" id="ARBA00022705"/>
    </source>
</evidence>
<evidence type="ECO:0000256" key="15">
    <source>
        <dbReference type="ARBA" id="ARBA00023204"/>
    </source>
</evidence>
<evidence type="ECO:0000256" key="3">
    <source>
        <dbReference type="ARBA" id="ARBA00012417"/>
    </source>
</evidence>
<dbReference type="SUPFAM" id="SSF47802">
    <property type="entry name" value="DNA polymerase beta, N-terminal domain-like"/>
    <property type="match status" value="1"/>
</dbReference>
<dbReference type="AlphaFoldDB" id="A0A0G1D5L0"/>
<dbReference type="PANTHER" id="PTHR36928">
    <property type="entry name" value="PHOSPHATASE YCDX-RELATED"/>
    <property type="match status" value="1"/>
</dbReference>
<feature type="domain" description="Helix-hairpin-helix DNA-binding motif class 1" evidence="22">
    <location>
        <begin position="130"/>
        <end position="149"/>
    </location>
</feature>
<dbReference type="Gene3D" id="1.10.150.20">
    <property type="entry name" value="5' to 3' exonuclease, C-terminal subdomain"/>
    <property type="match status" value="1"/>
</dbReference>
<dbReference type="SMART" id="SM00483">
    <property type="entry name" value="POLXc"/>
    <property type="match status" value="1"/>
</dbReference>
<evidence type="ECO:0000256" key="13">
    <source>
        <dbReference type="ARBA" id="ARBA00022932"/>
    </source>
</evidence>
<dbReference type="Pfam" id="PF14716">
    <property type="entry name" value="HHH_8"/>
    <property type="match status" value="1"/>
</dbReference>
<evidence type="ECO:0000259" key="24">
    <source>
        <dbReference type="SMART" id="SM00483"/>
    </source>
</evidence>
<dbReference type="InterPro" id="IPR022311">
    <property type="entry name" value="PolX-like"/>
</dbReference>
<comment type="catalytic activity">
    <reaction evidence="21">
        <text>DNA(n) + a 2'-deoxyribonucleoside 5'-triphosphate = DNA(n+1) + diphosphate</text>
        <dbReference type="Rhea" id="RHEA:22508"/>
        <dbReference type="Rhea" id="RHEA-COMP:17339"/>
        <dbReference type="Rhea" id="RHEA-COMP:17340"/>
        <dbReference type="ChEBI" id="CHEBI:33019"/>
        <dbReference type="ChEBI" id="CHEBI:61560"/>
        <dbReference type="ChEBI" id="CHEBI:173112"/>
        <dbReference type="EC" id="2.7.7.7"/>
    </reaction>
</comment>
<evidence type="ECO:0000256" key="11">
    <source>
        <dbReference type="ARBA" id="ARBA00022763"/>
    </source>
</evidence>
<evidence type="ECO:0000256" key="1">
    <source>
        <dbReference type="ARBA" id="ARBA00001946"/>
    </source>
</evidence>
<keyword evidence="9" id="KW-0548">Nucleotidyltransferase</keyword>
<dbReference type="SMART" id="SM00278">
    <property type="entry name" value="HhH1"/>
    <property type="match status" value="3"/>
</dbReference>
<protein>
    <recommendedName>
        <fullName evidence="5">DNA polymerase beta</fullName>
        <ecNumber evidence="3">2.7.7.7</ecNumber>
        <ecNumber evidence="4">4.2.99.18</ecNumber>
    </recommendedName>
    <alternativeName>
        <fullName evidence="16">5'-deoxyribose-phosphate lyase</fullName>
    </alternativeName>
    <alternativeName>
        <fullName evidence="17">AP lyase</fullName>
    </alternativeName>
</protein>
<keyword evidence="13" id="KW-0239">DNA-directed DNA polymerase</keyword>
<feature type="domain" description="Helix-hairpin-helix DNA-binding motif class 1" evidence="22">
    <location>
        <begin position="95"/>
        <end position="114"/>
    </location>
</feature>
<dbReference type="FunFam" id="3.20.20.140:FF:000047">
    <property type="entry name" value="PHP domain-containing protein"/>
    <property type="match status" value="1"/>
</dbReference>
<dbReference type="SUPFAM" id="SSF81301">
    <property type="entry name" value="Nucleotidyltransferase"/>
    <property type="match status" value="1"/>
</dbReference>